<keyword evidence="4" id="KW-1185">Reference proteome</keyword>
<organism evidence="3 4">
    <name type="scientific">Diploptera punctata</name>
    <name type="common">Pacific beetle cockroach</name>
    <dbReference type="NCBI Taxonomy" id="6984"/>
    <lineage>
        <taxon>Eukaryota</taxon>
        <taxon>Metazoa</taxon>
        <taxon>Ecdysozoa</taxon>
        <taxon>Arthropoda</taxon>
        <taxon>Hexapoda</taxon>
        <taxon>Insecta</taxon>
        <taxon>Pterygota</taxon>
        <taxon>Neoptera</taxon>
        <taxon>Polyneoptera</taxon>
        <taxon>Dictyoptera</taxon>
        <taxon>Blattodea</taxon>
        <taxon>Blaberoidea</taxon>
        <taxon>Blaberidae</taxon>
        <taxon>Diplopterinae</taxon>
        <taxon>Diploptera</taxon>
    </lineage>
</organism>
<sequence length="410" mass="45763">MNVPSRGRGPGRVLGGRALSNIDRPAYIRAEVEEIRRELQEKYNKEAKEAEEKRIRREQKKREEWLKRQELLVRPGFRLGTGTRAGTEPANLRRDMTEHEDTVSCDLQDHDTHDRETEEQFQMLLQQQFEREQDGAQLDNNIQLHLRALREKRLSQYSNSRRQPNFTNTRPSASNERGSRNPKDRAHFSGAAQRTSLLNSTSSDPRKPLVLRVPQNATVPNSGSAHPRKPSNFLGVAQSSSMPNSDPRKPSNFLGVAQSSSMPNSGSAESRNPSNFLGVAQSSSMPNSGSADPRKPSNFLGVAQSSSMPNSGSAESRNPSNFLGVAQSTSKPNSGSADPRTPPNFLGVAQNASFNTEGDTEIDHRERMRAARLRMQQKYDEQVKKSEEEKDQFGHTDRSHAGDFGDSDTK</sequence>
<keyword evidence="1" id="KW-0175">Coiled coil</keyword>
<dbReference type="Proteomes" id="UP001233999">
    <property type="component" value="Unassembled WGS sequence"/>
</dbReference>
<evidence type="ECO:0000313" key="4">
    <source>
        <dbReference type="Proteomes" id="UP001233999"/>
    </source>
</evidence>
<evidence type="ECO:0000313" key="3">
    <source>
        <dbReference type="EMBL" id="KAJ9577697.1"/>
    </source>
</evidence>
<feature type="compositionally biased region" description="Polar residues" evidence="2">
    <location>
        <begin position="303"/>
        <end position="336"/>
    </location>
</feature>
<proteinExistence type="predicted"/>
<dbReference type="EMBL" id="JASPKZ010009349">
    <property type="protein sequence ID" value="KAJ9577697.1"/>
    <property type="molecule type" value="Genomic_DNA"/>
</dbReference>
<reference evidence="3" key="1">
    <citation type="journal article" date="2023" name="IScience">
        <title>Live-bearing cockroach genome reveals convergent evolutionary mechanisms linked to viviparity in insects and beyond.</title>
        <authorList>
            <person name="Fouks B."/>
            <person name="Harrison M.C."/>
            <person name="Mikhailova A.A."/>
            <person name="Marchal E."/>
            <person name="English S."/>
            <person name="Carruthers M."/>
            <person name="Jennings E.C."/>
            <person name="Chiamaka E.L."/>
            <person name="Frigard R.A."/>
            <person name="Pippel M."/>
            <person name="Attardo G.M."/>
            <person name="Benoit J.B."/>
            <person name="Bornberg-Bauer E."/>
            <person name="Tobe S.S."/>
        </authorList>
    </citation>
    <scope>NUCLEOTIDE SEQUENCE</scope>
    <source>
        <strain evidence="3">Stay&amp;Tobe</strain>
    </source>
</reference>
<protein>
    <submittedName>
        <fullName evidence="3">Uncharacterized protein</fullName>
    </submittedName>
</protein>
<comment type="caution">
    <text evidence="3">The sequence shown here is derived from an EMBL/GenBank/DDBJ whole genome shotgun (WGS) entry which is preliminary data.</text>
</comment>
<feature type="compositionally biased region" description="Polar residues" evidence="2">
    <location>
        <begin position="155"/>
        <end position="176"/>
    </location>
</feature>
<feature type="compositionally biased region" description="Basic and acidic residues" evidence="2">
    <location>
        <begin position="377"/>
        <end position="410"/>
    </location>
</feature>
<gene>
    <name evidence="3" type="ORF">L9F63_005690</name>
</gene>
<feature type="compositionally biased region" description="Polar residues" evidence="2">
    <location>
        <begin position="257"/>
        <end position="290"/>
    </location>
</feature>
<feature type="region of interest" description="Disordered" evidence="2">
    <location>
        <begin position="155"/>
        <end position="410"/>
    </location>
</feature>
<evidence type="ECO:0000256" key="2">
    <source>
        <dbReference type="SAM" id="MobiDB-lite"/>
    </source>
</evidence>
<feature type="compositionally biased region" description="Basic and acidic residues" evidence="2">
    <location>
        <begin position="177"/>
        <end position="187"/>
    </location>
</feature>
<feature type="coiled-coil region" evidence="1">
    <location>
        <begin position="29"/>
        <end position="68"/>
    </location>
</feature>
<reference evidence="3" key="2">
    <citation type="submission" date="2023-05" db="EMBL/GenBank/DDBJ databases">
        <authorList>
            <person name="Fouks B."/>
        </authorList>
    </citation>
    <scope>NUCLEOTIDE SEQUENCE</scope>
    <source>
        <strain evidence="3">Stay&amp;Tobe</strain>
        <tissue evidence="3">Testes</tissue>
    </source>
</reference>
<accession>A0AAD7ZCK2</accession>
<evidence type="ECO:0000256" key="1">
    <source>
        <dbReference type="SAM" id="Coils"/>
    </source>
</evidence>
<feature type="compositionally biased region" description="Polar residues" evidence="2">
    <location>
        <begin position="215"/>
        <end position="224"/>
    </location>
</feature>
<name>A0AAD7ZCK2_DIPPU</name>
<dbReference type="AlphaFoldDB" id="A0AAD7ZCK2"/>
<dbReference type="CDD" id="cd22249">
    <property type="entry name" value="UDM1_RNF168_RNF169-like"/>
    <property type="match status" value="1"/>
</dbReference>
<feature type="compositionally biased region" description="Polar residues" evidence="2">
    <location>
        <begin position="192"/>
        <end position="203"/>
    </location>
</feature>